<proteinExistence type="predicted"/>
<accession>A0A2U2XBZ8</accession>
<dbReference type="InterPro" id="IPR008271">
    <property type="entry name" value="Ser/Thr_kinase_AS"/>
</dbReference>
<evidence type="ECO:0000259" key="1">
    <source>
        <dbReference type="PROSITE" id="PS50011"/>
    </source>
</evidence>
<dbReference type="InterPro" id="IPR000719">
    <property type="entry name" value="Prot_kinase_dom"/>
</dbReference>
<protein>
    <recommendedName>
        <fullName evidence="1">Protein kinase domain-containing protein</fullName>
    </recommendedName>
</protein>
<reference evidence="2 3" key="1">
    <citation type="submission" date="2018-05" db="EMBL/GenBank/DDBJ databases">
        <title>Brumimicrobium oceani sp. nov., isolated from coastal sediment.</title>
        <authorList>
            <person name="Kou Y."/>
        </authorList>
    </citation>
    <scope>NUCLEOTIDE SEQUENCE [LARGE SCALE GENOMIC DNA]</scope>
    <source>
        <strain evidence="2 3">C305</strain>
    </source>
</reference>
<dbReference type="GO" id="GO:0004672">
    <property type="term" value="F:protein kinase activity"/>
    <property type="evidence" value="ECO:0007669"/>
    <property type="project" value="InterPro"/>
</dbReference>
<dbReference type="PANTHER" id="PTHR44167">
    <property type="entry name" value="OVARIAN-SPECIFIC SERINE/THREONINE-PROTEIN KINASE LOK-RELATED"/>
    <property type="match status" value="1"/>
</dbReference>
<dbReference type="PROSITE" id="PS50011">
    <property type="entry name" value="PROTEIN_KINASE_DOM"/>
    <property type="match status" value="1"/>
</dbReference>
<dbReference type="Proteomes" id="UP000245370">
    <property type="component" value="Unassembled WGS sequence"/>
</dbReference>
<dbReference type="SUPFAM" id="SSF56112">
    <property type="entry name" value="Protein kinase-like (PK-like)"/>
    <property type="match status" value="1"/>
</dbReference>
<dbReference type="InterPro" id="IPR011009">
    <property type="entry name" value="Kinase-like_dom_sf"/>
</dbReference>
<dbReference type="EMBL" id="QFRJ01000007">
    <property type="protein sequence ID" value="PWH85324.1"/>
    <property type="molecule type" value="Genomic_DNA"/>
</dbReference>
<reference evidence="2 3" key="2">
    <citation type="submission" date="2018-05" db="EMBL/GenBank/DDBJ databases">
        <authorList>
            <person name="Lanie J.A."/>
            <person name="Ng W.-L."/>
            <person name="Kazmierczak K.M."/>
            <person name="Andrzejewski T.M."/>
            <person name="Davidsen T.M."/>
            <person name="Wayne K.J."/>
            <person name="Tettelin H."/>
            <person name="Glass J.I."/>
            <person name="Rusch D."/>
            <person name="Podicherti R."/>
            <person name="Tsui H.-C.T."/>
            <person name="Winkler M.E."/>
        </authorList>
    </citation>
    <scope>NUCLEOTIDE SEQUENCE [LARGE SCALE GENOMIC DNA]</scope>
    <source>
        <strain evidence="2 3">C305</strain>
    </source>
</reference>
<comment type="caution">
    <text evidence="2">The sequence shown here is derived from an EMBL/GenBank/DDBJ whole genome shotgun (WGS) entry which is preliminary data.</text>
</comment>
<dbReference type="AlphaFoldDB" id="A0A2U2XBZ8"/>
<keyword evidence="3" id="KW-1185">Reference proteome</keyword>
<dbReference type="Pfam" id="PF00069">
    <property type="entry name" value="Pkinase"/>
    <property type="match status" value="1"/>
</dbReference>
<organism evidence="2 3">
    <name type="scientific">Brumimicrobium oceani</name>
    <dbReference type="NCBI Taxonomy" id="2100725"/>
    <lineage>
        <taxon>Bacteria</taxon>
        <taxon>Pseudomonadati</taxon>
        <taxon>Bacteroidota</taxon>
        <taxon>Flavobacteriia</taxon>
        <taxon>Flavobacteriales</taxon>
        <taxon>Crocinitomicaceae</taxon>
        <taxon>Brumimicrobium</taxon>
    </lineage>
</organism>
<evidence type="ECO:0000313" key="2">
    <source>
        <dbReference type="EMBL" id="PWH85324.1"/>
    </source>
</evidence>
<gene>
    <name evidence="2" type="ORF">DIT68_10330</name>
</gene>
<sequence length="622" mass="73568">MSNSKKHKVQLKREIHTLIIWSASSEIRPKVDKLLNQSFKVLKEYTCNWSEKNFEKNLMSFYAHSQMGKNIIEYKKILRQKAHHCGMGEFYLFVLEDEKPIYELRDTSSGKRNVNINLFDLKSALREQTGGGFRIHASDNTFESNKDLTILLGKNTNDFLNNADFSAQKESLNTNCLGTDGFKSIEEFFYLLNNSIDYVVLRNYEYLPKEYTLEEHDDIDLLVENLNFIRYLTHATPVYPNSDNRVYFNIKIANENIPFDFRHIGDNYYDLYWQNNILKNKLTYNKLINVPNQEDYFYTLLYHAYVQKKEIKEDYYPKLEKLAVSLGINYTRLMAISDVKTLLDRFLVKNGYKYTIPNDNSVIFNYTFSKSDINTDSYGKRLSSMLVRQDDHVYFTEVFYNQESNSIYKLCSSYLGNNENRFLKLLEKDNIAPKVISYKDDGKNTTVEMTFIDGIGLNQLNSFRFFWRKKNINIVLENAFHVLKVLHQHEIEHRDIKPDNLILINDKNQYKLKVIDFAWSKLKNEKNSITPEILNGRFCNKDGDHSDVFSMQETLLFVYDGFPTIKKYIIEQFSNLDLANNKTSIQEKKLNLTIVEKVKWMMKNYPKLDKALHEWYYKLRKG</sequence>
<dbReference type="PANTHER" id="PTHR44167:SF24">
    <property type="entry name" value="SERINE_THREONINE-PROTEIN KINASE CHK2"/>
    <property type="match status" value="1"/>
</dbReference>
<feature type="domain" description="Protein kinase" evidence="1">
    <location>
        <begin position="367"/>
        <end position="616"/>
    </location>
</feature>
<name>A0A2U2XBZ8_9FLAO</name>
<dbReference type="GO" id="GO:0005524">
    <property type="term" value="F:ATP binding"/>
    <property type="evidence" value="ECO:0007669"/>
    <property type="project" value="InterPro"/>
</dbReference>
<dbReference type="Gene3D" id="1.10.510.10">
    <property type="entry name" value="Transferase(Phosphotransferase) domain 1"/>
    <property type="match status" value="1"/>
</dbReference>
<dbReference type="PROSITE" id="PS00108">
    <property type="entry name" value="PROTEIN_KINASE_ST"/>
    <property type="match status" value="1"/>
</dbReference>
<evidence type="ECO:0000313" key="3">
    <source>
        <dbReference type="Proteomes" id="UP000245370"/>
    </source>
</evidence>